<dbReference type="PANTHER" id="PTHR46064">
    <property type="entry name" value="QUEUINE TRNA-RIBOSYLTRANSFERASE ACCESSORY SUBUNIT 2"/>
    <property type="match status" value="1"/>
</dbReference>
<keyword evidence="2" id="KW-1185">Reference proteome</keyword>
<dbReference type="Gene3D" id="3.20.20.105">
    <property type="entry name" value="Queuine tRNA-ribosyltransferase-like"/>
    <property type="match status" value="1"/>
</dbReference>
<dbReference type="Pfam" id="PF10231">
    <property type="entry name" value="COA8"/>
    <property type="match status" value="1"/>
</dbReference>
<dbReference type="NCBIfam" id="TIGR00449">
    <property type="entry name" value="tgt_general"/>
    <property type="match status" value="1"/>
</dbReference>
<reference evidence="3" key="1">
    <citation type="submission" date="2017-02" db="UniProtKB">
        <authorList>
            <consortium name="WormBaseParasite"/>
        </authorList>
    </citation>
    <scope>IDENTIFICATION</scope>
</reference>
<accession>A0A0R3S073</accession>
<dbReference type="InterPro" id="IPR050852">
    <property type="entry name" value="Queuine_tRNA-ribosyltrfase"/>
</dbReference>
<organism evidence="2 3">
    <name type="scientific">Elaeophora elaphi</name>
    <dbReference type="NCBI Taxonomy" id="1147741"/>
    <lineage>
        <taxon>Eukaryota</taxon>
        <taxon>Metazoa</taxon>
        <taxon>Ecdysozoa</taxon>
        <taxon>Nematoda</taxon>
        <taxon>Chromadorea</taxon>
        <taxon>Rhabditida</taxon>
        <taxon>Spirurina</taxon>
        <taxon>Spiruromorpha</taxon>
        <taxon>Filarioidea</taxon>
        <taxon>Onchocercidae</taxon>
        <taxon>Elaeophora</taxon>
    </lineage>
</organism>
<protein>
    <submittedName>
        <fullName evidence="3">Queuine tRNA-ribosyltransferase accessory subunit 2</fullName>
    </submittedName>
</protein>
<evidence type="ECO:0000259" key="1">
    <source>
        <dbReference type="Pfam" id="PF01702"/>
    </source>
</evidence>
<dbReference type="SUPFAM" id="SSF51713">
    <property type="entry name" value="tRNA-guanine transglycosylase"/>
    <property type="match status" value="1"/>
</dbReference>
<name>A0A0R3S073_9BILA</name>
<sequence length="584" mass="67670">MVKFMVQRSTVNGRIGKIFRWGNITVEHETPSCMVYTRAGHIPHLTWDVANAHLKHRQSPIYQLTLPSFFEALTVIEKSGEGIARFASMPEGAPTHLTLTDPLMERHMKFNNGGNIAIWTKGGRRNLCFFLLVNIETVKKLLRFSHVSSYETMFDYGTPEGCSNKRLEKALERTIKFSRELLRSDSFEGSAALIALCGGHSPSHHERCASAIGSLPKSCGFVLDVMQFAKRLRVIPKKSKVKKISKVNATDITVQSDSSSNEASEDIDLDPVITESEFDKNVIKDLLAGVWPHISPSHLRLVNGAFSPTEVVALAHLGVDLFDSSYAVFLAEQGKAFVCDENFPNEATFSVFDFTDPLYSEDFRPLCKSCNCYTCTHYTRSYLRHLTNTVELLGQVLLVIHNMHEYERMFALLRENLSRIQLVRISSDFMCEKQQTEKNNAGKESIRSLRLDKRFDWVGPPDDISKIRPVRLRRLTNETEQERKYREARESLIQWSSKFWTHHNILFEKKRAEFIEQRKKNLGRLEHSSAVDMSEFYKKFLDERYDSLTNYNREWYYRNIKLFWPAFKVQLIRFRRTLHKFLHR</sequence>
<proteinExistence type="predicted"/>
<dbReference type="InterPro" id="IPR002616">
    <property type="entry name" value="tRNA_ribo_trans-like"/>
</dbReference>
<dbReference type="GO" id="GO:0097193">
    <property type="term" value="P:intrinsic apoptotic signaling pathway"/>
    <property type="evidence" value="ECO:0007669"/>
    <property type="project" value="InterPro"/>
</dbReference>
<dbReference type="STRING" id="1147741.A0A0R3S073"/>
<dbReference type="WBParaSite" id="EEL_0000801401-mRNA-1">
    <property type="protein sequence ID" value="EEL_0000801401-mRNA-1"/>
    <property type="gene ID" value="EEL_0000801401"/>
</dbReference>
<dbReference type="AlphaFoldDB" id="A0A0R3S073"/>
<dbReference type="GO" id="GO:0006400">
    <property type="term" value="P:tRNA modification"/>
    <property type="evidence" value="ECO:0007669"/>
    <property type="project" value="InterPro"/>
</dbReference>
<feature type="domain" description="tRNA-guanine(15) transglycosylase-like" evidence="1">
    <location>
        <begin position="279"/>
        <end position="430"/>
    </location>
</feature>
<dbReference type="InterPro" id="IPR018796">
    <property type="entry name" value="COA8"/>
</dbReference>
<dbReference type="Pfam" id="PF01702">
    <property type="entry name" value="TGT"/>
    <property type="match status" value="1"/>
</dbReference>
<evidence type="ECO:0000313" key="3">
    <source>
        <dbReference type="WBParaSite" id="EEL_0000801401-mRNA-1"/>
    </source>
</evidence>
<dbReference type="InterPro" id="IPR036511">
    <property type="entry name" value="TGT-like_sf"/>
</dbReference>
<evidence type="ECO:0000313" key="2">
    <source>
        <dbReference type="Proteomes" id="UP000050640"/>
    </source>
</evidence>
<dbReference type="PANTHER" id="PTHR46064:SF1">
    <property type="entry name" value="QUEUINE TRNA-RIBOSYLTRANSFERASE ACCESSORY SUBUNIT 2"/>
    <property type="match status" value="1"/>
</dbReference>
<dbReference type="Proteomes" id="UP000050640">
    <property type="component" value="Unplaced"/>
</dbReference>